<dbReference type="PANTHER" id="PTHR43798:SF31">
    <property type="entry name" value="AB HYDROLASE SUPERFAMILY PROTEIN YCLE"/>
    <property type="match status" value="1"/>
</dbReference>
<dbReference type="OrthoDB" id="9791366at2"/>
<dbReference type="KEGG" id="llp:GH975_03315"/>
<dbReference type="Proteomes" id="UP000388235">
    <property type="component" value="Chromosome"/>
</dbReference>
<dbReference type="GO" id="GO:0016020">
    <property type="term" value="C:membrane"/>
    <property type="evidence" value="ECO:0007669"/>
    <property type="project" value="TreeGrafter"/>
</dbReference>
<evidence type="ECO:0000313" key="3">
    <source>
        <dbReference type="EMBL" id="QGG79647.1"/>
    </source>
</evidence>
<dbReference type="Gene3D" id="3.40.50.1820">
    <property type="entry name" value="alpha/beta hydrolase"/>
    <property type="match status" value="1"/>
</dbReference>
<dbReference type="InterPro" id="IPR050266">
    <property type="entry name" value="AB_hydrolase_sf"/>
</dbReference>
<sequence>MGHTKSASTFGSIMGAVCLGSTAMPTVERTFFALGRAGARMAIHERAGCGVPILCIPGLTRNHRDFDGILQMFPSRPVIRVDLCGRGDSDWDSDPARYTPAVYLADLTAWLATRAEPQFDVIGTSLGGILTMGLASQLPQRLRRLVINDIGPVIEAAGIDAIRARVGEGGPFVNWAEAIDEVRAAQLPAHPRETDWPRFARALCRARDSQIVFDYDPAISQQTRGAEIEPFWPLYQSTIGLAVLIIRGECSDLFSPSTLARMLQLNPVAEALIVAQTGHAPTLYEPECVAAMGQFLAD</sequence>
<dbReference type="PRINTS" id="PR00111">
    <property type="entry name" value="ABHYDROLASE"/>
</dbReference>
<name>A0A5Q2QCC7_9GAMM</name>
<proteinExistence type="predicted"/>
<dbReference type="EMBL" id="CP045871">
    <property type="protein sequence ID" value="QGG79647.1"/>
    <property type="molecule type" value="Genomic_DNA"/>
</dbReference>
<evidence type="ECO:0000313" key="4">
    <source>
        <dbReference type="Proteomes" id="UP000388235"/>
    </source>
</evidence>
<dbReference type="GO" id="GO:0016787">
    <property type="term" value="F:hydrolase activity"/>
    <property type="evidence" value="ECO:0007669"/>
    <property type="project" value="UniProtKB-KW"/>
</dbReference>
<evidence type="ECO:0000259" key="2">
    <source>
        <dbReference type="Pfam" id="PF12697"/>
    </source>
</evidence>
<keyword evidence="4" id="KW-1185">Reference proteome</keyword>
<dbReference type="Pfam" id="PF12697">
    <property type="entry name" value="Abhydrolase_6"/>
    <property type="match status" value="1"/>
</dbReference>
<dbReference type="AlphaFoldDB" id="A0A5Q2QCC7"/>
<gene>
    <name evidence="3" type="ORF">GH975_03315</name>
</gene>
<dbReference type="PANTHER" id="PTHR43798">
    <property type="entry name" value="MONOACYLGLYCEROL LIPASE"/>
    <property type="match status" value="1"/>
</dbReference>
<dbReference type="InterPro" id="IPR029058">
    <property type="entry name" value="AB_hydrolase_fold"/>
</dbReference>
<keyword evidence="1 3" id="KW-0378">Hydrolase</keyword>
<protein>
    <submittedName>
        <fullName evidence="3">Alpha/beta fold hydrolase</fullName>
    </submittedName>
</protein>
<accession>A0A5Q2QCC7</accession>
<dbReference type="SUPFAM" id="SSF53474">
    <property type="entry name" value="alpha/beta-Hydrolases"/>
    <property type="match status" value="1"/>
</dbReference>
<feature type="domain" description="AB hydrolase-1" evidence="2">
    <location>
        <begin position="53"/>
        <end position="285"/>
    </location>
</feature>
<evidence type="ECO:0000256" key="1">
    <source>
        <dbReference type="ARBA" id="ARBA00022801"/>
    </source>
</evidence>
<dbReference type="InterPro" id="IPR000073">
    <property type="entry name" value="AB_hydrolase_1"/>
</dbReference>
<organism evidence="3 4">
    <name type="scientific">Litorivicinus lipolyticus</name>
    <dbReference type="NCBI Taxonomy" id="418701"/>
    <lineage>
        <taxon>Bacteria</taxon>
        <taxon>Pseudomonadati</taxon>
        <taxon>Pseudomonadota</taxon>
        <taxon>Gammaproteobacteria</taxon>
        <taxon>Oceanospirillales</taxon>
        <taxon>Litorivicinaceae</taxon>
        <taxon>Litorivicinus</taxon>
    </lineage>
</organism>
<reference evidence="3 4" key="1">
    <citation type="submission" date="2019-11" db="EMBL/GenBank/DDBJ databases">
        <authorList>
            <person name="Khan S.A."/>
            <person name="Jeon C.O."/>
            <person name="Chun B.H."/>
        </authorList>
    </citation>
    <scope>NUCLEOTIDE SEQUENCE [LARGE SCALE GENOMIC DNA]</scope>
    <source>
        <strain evidence="3 4">IMCC 1097</strain>
    </source>
</reference>